<reference evidence="2 3" key="1">
    <citation type="submission" date="2018-06" db="EMBL/GenBank/DDBJ databases">
        <title>Complete genome of Desulfovibrio indonesiensis P37SLT.</title>
        <authorList>
            <person name="Crispim J.S."/>
            <person name="Vidigal P.M.P."/>
            <person name="Silva L.C.F."/>
            <person name="Laguardia C.N."/>
            <person name="Araujo L.C."/>
            <person name="Dias R.S."/>
            <person name="Sousa M.P."/>
            <person name="Paula S.O."/>
            <person name="Silva C."/>
        </authorList>
    </citation>
    <scope>NUCLEOTIDE SEQUENCE [LARGE SCALE GENOMIC DNA]</scope>
    <source>
        <strain evidence="2 3">P37SLT</strain>
    </source>
</reference>
<feature type="transmembrane region" description="Helical" evidence="1">
    <location>
        <begin position="138"/>
        <end position="156"/>
    </location>
</feature>
<proteinExistence type="predicted"/>
<feature type="transmembrane region" description="Helical" evidence="1">
    <location>
        <begin position="44"/>
        <end position="69"/>
    </location>
</feature>
<name>A0A7M3MGS3_9BACT</name>
<organism evidence="2 3">
    <name type="scientific">Oceanidesulfovibrio indonesiensis</name>
    <dbReference type="NCBI Taxonomy" id="54767"/>
    <lineage>
        <taxon>Bacteria</taxon>
        <taxon>Pseudomonadati</taxon>
        <taxon>Thermodesulfobacteriota</taxon>
        <taxon>Desulfovibrionia</taxon>
        <taxon>Desulfovibrionales</taxon>
        <taxon>Desulfovibrionaceae</taxon>
        <taxon>Oceanidesulfovibrio</taxon>
    </lineage>
</organism>
<keyword evidence="1" id="KW-1133">Transmembrane helix</keyword>
<feature type="transmembrane region" description="Helical" evidence="1">
    <location>
        <begin position="168"/>
        <end position="188"/>
    </location>
</feature>
<dbReference type="AlphaFoldDB" id="A0A7M3MGS3"/>
<evidence type="ECO:0000313" key="2">
    <source>
        <dbReference type="EMBL" id="TVM17953.1"/>
    </source>
</evidence>
<keyword evidence="1" id="KW-0812">Transmembrane</keyword>
<gene>
    <name evidence="2" type="ORF">DPQ33_07535</name>
</gene>
<keyword evidence="1" id="KW-0472">Membrane</keyword>
<comment type="caution">
    <text evidence="2">The sequence shown here is derived from an EMBL/GenBank/DDBJ whole genome shotgun (WGS) entry which is preliminary data.</text>
</comment>
<dbReference type="EMBL" id="QMIE01000005">
    <property type="protein sequence ID" value="TVM17953.1"/>
    <property type="molecule type" value="Genomic_DNA"/>
</dbReference>
<feature type="transmembrane region" description="Helical" evidence="1">
    <location>
        <begin position="89"/>
        <end position="117"/>
    </location>
</feature>
<dbReference type="Proteomes" id="UP000448292">
    <property type="component" value="Unassembled WGS sequence"/>
</dbReference>
<evidence type="ECO:0000256" key="1">
    <source>
        <dbReference type="SAM" id="Phobius"/>
    </source>
</evidence>
<protein>
    <submittedName>
        <fullName evidence="2">DUF2254 domain-containing protein</fullName>
    </submittedName>
</protein>
<accession>A0A7M3MGS3</accession>
<keyword evidence="3" id="KW-1185">Reference proteome</keyword>
<dbReference type="InterPro" id="IPR018723">
    <property type="entry name" value="DUF2254_membrane"/>
</dbReference>
<dbReference type="Pfam" id="PF10011">
    <property type="entry name" value="DUF2254"/>
    <property type="match status" value="1"/>
</dbReference>
<evidence type="ECO:0000313" key="3">
    <source>
        <dbReference type="Proteomes" id="UP000448292"/>
    </source>
</evidence>
<sequence length="485" mass="53772">MRCEQARFVPAWTFGLPQGYVHTGRTATMLTRITNFLYKLLDSFWLLPTAMAASGVLFAYVFISLDTLIADMGLGPLLFPLVAEGMEGARATLAAVSSSMVTVVSVTFSVTMVALTLATSQFGPRLLGTILRDRKSQACLGAFLLTYLYNLLVLHSLDAFEPEKGPRIAVAMGLVLGVASFFVLIYFIQHVALSIKADQVIALVYNDLRENIQRLYPREFTLEELHQARKKPAKPASGGPWDAEPALPKNFVDQAYVVRSRTSGYVQALSIDWILNLAQTRNLVIQMLVRPGDFLMAGGRIALVWPYEKHYEALEDKLRGALVLGSDRTLYQDLEFAILQLVEVALRALSPGINDPHTAIVCVDRLGVALAELARRNMGSPWRINEEGRVRVKLKTFTFEGAVDASFHKIRQAMGTSPTVGIRMLEVLGAVADVAPREEQRAVLLEQGRMVLGELERVLHEENDIADARKRFDTLRRTAQGFPPV</sequence>